<evidence type="ECO:0000313" key="1">
    <source>
        <dbReference type="EMBL" id="GAK54390.1"/>
    </source>
</evidence>
<sequence>MTYTGTIHGNTIRFEERLPFQEGLHVEVNIVSTFPRKGSPQAWLELFAGSASADEAALVLAGAQRCRQIDGATI</sequence>
<dbReference type="EMBL" id="DF820461">
    <property type="protein sequence ID" value="GAK54390.1"/>
    <property type="molecule type" value="Genomic_DNA"/>
</dbReference>
<protein>
    <submittedName>
        <fullName evidence="1">Uncharacterized protein</fullName>
    </submittedName>
</protein>
<dbReference type="AlphaFoldDB" id="A0A081BSK9"/>
<dbReference type="Proteomes" id="UP000030700">
    <property type="component" value="Unassembled WGS sequence"/>
</dbReference>
<gene>
    <name evidence="1" type="ORF">U14_05675</name>
</gene>
<name>A0A081BSK9_9BACT</name>
<evidence type="ECO:0000313" key="2">
    <source>
        <dbReference type="Proteomes" id="UP000030700"/>
    </source>
</evidence>
<dbReference type="HOGENOM" id="CLU_2680178_0_0_0"/>
<proteinExistence type="predicted"/>
<reference evidence="1" key="1">
    <citation type="journal article" date="2015" name="PeerJ">
        <title>First genomic representation of candidate bacterial phylum KSB3 points to enhanced environmental sensing as a trigger of wastewater bulking.</title>
        <authorList>
            <person name="Sekiguchi Y."/>
            <person name="Ohashi A."/>
            <person name="Parks D.H."/>
            <person name="Yamauchi T."/>
            <person name="Tyson G.W."/>
            <person name="Hugenholtz P."/>
        </authorList>
    </citation>
    <scope>NUCLEOTIDE SEQUENCE [LARGE SCALE GENOMIC DNA]</scope>
</reference>
<organism evidence="1">
    <name type="scientific">Candidatus Moduliflexus flocculans</name>
    <dbReference type="NCBI Taxonomy" id="1499966"/>
    <lineage>
        <taxon>Bacteria</taxon>
        <taxon>Candidatus Moduliflexota</taxon>
        <taxon>Candidatus Moduliflexia</taxon>
        <taxon>Candidatus Moduliflexales</taxon>
        <taxon>Candidatus Moduliflexaceae</taxon>
    </lineage>
</organism>
<keyword evidence="2" id="KW-1185">Reference proteome</keyword>
<accession>A0A081BSK9</accession>
<dbReference type="STRING" id="1499966.U14_05675"/>